<reference evidence="5" key="1">
    <citation type="submission" date="2022-06" db="EMBL/GenBank/DDBJ databases">
        <authorList>
            <person name="Dietemann V."/>
            <person name="Ory F."/>
            <person name="Dainat B."/>
            <person name="Oberhansli S."/>
        </authorList>
    </citation>
    <scope>NUCLEOTIDE SEQUENCE</scope>
    <source>
        <strain evidence="5">Ena-SAMPLE-TAB-26-04-2022-14:26:32:270-5432</strain>
    </source>
</reference>
<dbReference type="PRINTS" id="PR00032">
    <property type="entry name" value="HTHARAC"/>
</dbReference>
<dbReference type="InterPro" id="IPR050959">
    <property type="entry name" value="MarA-like"/>
</dbReference>
<dbReference type="Proteomes" id="UP001154322">
    <property type="component" value="Unassembled WGS sequence"/>
</dbReference>
<dbReference type="Gene3D" id="1.10.10.60">
    <property type="entry name" value="Homeodomain-like"/>
    <property type="match status" value="2"/>
</dbReference>
<dbReference type="SMART" id="SM00342">
    <property type="entry name" value="HTH_ARAC"/>
    <property type="match status" value="1"/>
</dbReference>
<organism evidence="5 6">
    <name type="scientific">Paenibacillus melissococcoides</name>
    <dbReference type="NCBI Taxonomy" id="2912268"/>
    <lineage>
        <taxon>Bacteria</taxon>
        <taxon>Bacillati</taxon>
        <taxon>Bacillota</taxon>
        <taxon>Bacilli</taxon>
        <taxon>Bacillales</taxon>
        <taxon>Paenibacillaceae</taxon>
        <taxon>Paenibacillus</taxon>
    </lineage>
</organism>
<evidence type="ECO:0000256" key="1">
    <source>
        <dbReference type="ARBA" id="ARBA00023015"/>
    </source>
</evidence>
<dbReference type="InterPro" id="IPR018062">
    <property type="entry name" value="HTH_AraC-typ_CS"/>
</dbReference>
<keyword evidence="3" id="KW-0804">Transcription</keyword>
<accession>A0ABM9G836</accession>
<dbReference type="Pfam" id="PF12833">
    <property type="entry name" value="HTH_18"/>
    <property type="match status" value="1"/>
</dbReference>
<evidence type="ECO:0000313" key="6">
    <source>
        <dbReference type="Proteomes" id="UP001154322"/>
    </source>
</evidence>
<name>A0ABM9G836_9BACL</name>
<proteinExistence type="predicted"/>
<evidence type="ECO:0000259" key="4">
    <source>
        <dbReference type="PROSITE" id="PS01124"/>
    </source>
</evidence>
<feature type="domain" description="HTH araC/xylS-type" evidence="4">
    <location>
        <begin position="11"/>
        <end position="109"/>
    </location>
</feature>
<dbReference type="RefSeq" id="WP_213429447.1">
    <property type="nucleotide sequence ID" value="NZ_AP031286.1"/>
</dbReference>
<dbReference type="InterPro" id="IPR018060">
    <property type="entry name" value="HTH_AraC"/>
</dbReference>
<dbReference type="Gene3D" id="2.60.120.260">
    <property type="entry name" value="Galactose-binding domain-like"/>
    <property type="match status" value="1"/>
</dbReference>
<protein>
    <submittedName>
        <fullName evidence="5">AraC family transcriptional regulator</fullName>
    </submittedName>
</protein>
<dbReference type="PROSITE" id="PS00041">
    <property type="entry name" value="HTH_ARAC_FAMILY_1"/>
    <property type="match status" value="1"/>
</dbReference>
<evidence type="ECO:0000256" key="3">
    <source>
        <dbReference type="ARBA" id="ARBA00023163"/>
    </source>
</evidence>
<evidence type="ECO:0000256" key="2">
    <source>
        <dbReference type="ARBA" id="ARBA00023125"/>
    </source>
</evidence>
<dbReference type="PANTHER" id="PTHR47504:SF6">
    <property type="entry name" value="ARAC-FAMILY TRANSCRIPTIONAL REGULATOR"/>
    <property type="match status" value="1"/>
</dbReference>
<keyword evidence="6" id="KW-1185">Reference proteome</keyword>
<dbReference type="PROSITE" id="PS01124">
    <property type="entry name" value="HTH_ARAC_FAMILY_2"/>
    <property type="match status" value="1"/>
</dbReference>
<keyword evidence="2" id="KW-0238">DNA-binding</keyword>
<dbReference type="EMBL" id="CALYLO010000007">
    <property type="protein sequence ID" value="CAH8247539.1"/>
    <property type="molecule type" value="Genomic_DNA"/>
</dbReference>
<dbReference type="InterPro" id="IPR009057">
    <property type="entry name" value="Homeodomain-like_sf"/>
</dbReference>
<gene>
    <name evidence="5" type="ORF">WJ0W_004788</name>
</gene>
<keyword evidence="1" id="KW-0805">Transcription regulation</keyword>
<dbReference type="InterPro" id="IPR020449">
    <property type="entry name" value="Tscrpt_reg_AraC-type_HTH"/>
</dbReference>
<sequence length="321" mass="36305">MGGREHERWIRQAVAYIERHLTDDVNFDDVARHTAVSRFHLHRVFQRQLGYSAASYLRERRLARAAADLLRTNKRILDIALEYRFAGQDSFTRAFKRAYGMTPHQYRSGFRIFHRTEEGLMVSDVFDDVAQPSNPLRAPQTAPQGWLITGLYPHEYTAGIDRVQVHRGKASGTLRGDASAKPDGFGTLMQMFDAGQYRGRRIRLNGFMKSERVKQYAGMWMRVDGPEEKVLAFDNMTARPIQGTTEWALYTIVLDVPEQAESIAFGALLSGPGQIWIDGLRFEEVDETVPVTDMLPEIGQSLPAAPVNLDFEADLSAPGQE</sequence>
<evidence type="ECO:0000313" key="5">
    <source>
        <dbReference type="EMBL" id="CAH8247539.1"/>
    </source>
</evidence>
<dbReference type="SUPFAM" id="SSF46689">
    <property type="entry name" value="Homeodomain-like"/>
    <property type="match status" value="2"/>
</dbReference>
<comment type="caution">
    <text evidence="5">The sequence shown here is derived from an EMBL/GenBank/DDBJ whole genome shotgun (WGS) entry which is preliminary data.</text>
</comment>
<dbReference type="PANTHER" id="PTHR47504">
    <property type="entry name" value="RIGHT ORIGIN-BINDING PROTEIN"/>
    <property type="match status" value="1"/>
</dbReference>